<evidence type="ECO:0000313" key="1">
    <source>
        <dbReference type="EMBL" id="PXX41430.1"/>
    </source>
</evidence>
<sequence length="196" mass="21662">MSLPEQLASQLAADDLRPFLALYFSHRGPDDLPAIHIKLHGLEQGQAVSTIRLDHIAGLEADPRRLAGRSFSFPVNPAYGYIDGSVYLQGRHQAVDVTRLTFGMEKNLQIPLEVTGNIQFEELPLPLEFNFSVPLQLPLDHAAMLALLEAGMQATSACTPRDMGRLMAYLKQHLPYDEQIADLAALAKARLLANHK</sequence>
<name>A0A318J404_9BURK</name>
<dbReference type="EMBL" id="QJKB01000007">
    <property type="protein sequence ID" value="PXX41430.1"/>
    <property type="molecule type" value="Genomic_DNA"/>
</dbReference>
<dbReference type="Proteomes" id="UP000247792">
    <property type="component" value="Unassembled WGS sequence"/>
</dbReference>
<dbReference type="OrthoDB" id="5997643at2"/>
<proteinExistence type="predicted"/>
<keyword evidence="2" id="KW-1185">Reference proteome</keyword>
<evidence type="ECO:0000313" key="2">
    <source>
        <dbReference type="Proteomes" id="UP000247792"/>
    </source>
</evidence>
<reference evidence="1 2" key="1">
    <citation type="submission" date="2018-05" db="EMBL/GenBank/DDBJ databases">
        <title>Genomic Encyclopedia of Type Strains, Phase IV (KMG-IV): sequencing the most valuable type-strain genomes for metagenomic binning, comparative biology and taxonomic classification.</title>
        <authorList>
            <person name="Goeker M."/>
        </authorList>
    </citation>
    <scope>NUCLEOTIDE SEQUENCE [LARGE SCALE GENOMIC DNA]</scope>
    <source>
        <strain evidence="1 2">DSM 19792</strain>
    </source>
</reference>
<protein>
    <submittedName>
        <fullName evidence="1">Uncharacterized protein</fullName>
    </submittedName>
</protein>
<gene>
    <name evidence="1" type="ORF">DFR42_10781</name>
</gene>
<accession>A0A318J404</accession>
<dbReference type="AlphaFoldDB" id="A0A318J404"/>
<dbReference type="RefSeq" id="WP_110256664.1">
    <property type="nucleotide sequence ID" value="NZ_QJKB01000007.1"/>
</dbReference>
<comment type="caution">
    <text evidence="1">The sequence shown here is derived from an EMBL/GenBank/DDBJ whole genome shotgun (WGS) entry which is preliminary data.</text>
</comment>
<organism evidence="1 2">
    <name type="scientific">Undibacterium pigrum</name>
    <dbReference type="NCBI Taxonomy" id="401470"/>
    <lineage>
        <taxon>Bacteria</taxon>
        <taxon>Pseudomonadati</taxon>
        <taxon>Pseudomonadota</taxon>
        <taxon>Betaproteobacteria</taxon>
        <taxon>Burkholderiales</taxon>
        <taxon>Oxalobacteraceae</taxon>
        <taxon>Undibacterium</taxon>
    </lineage>
</organism>